<organism evidence="7 8">
    <name type="scientific">Parachlamydia acanthamoebae</name>
    <dbReference type="NCBI Taxonomy" id="83552"/>
    <lineage>
        <taxon>Bacteria</taxon>
        <taxon>Pseudomonadati</taxon>
        <taxon>Chlamydiota</taxon>
        <taxon>Chlamydiia</taxon>
        <taxon>Parachlamydiales</taxon>
        <taxon>Parachlamydiaceae</taxon>
        <taxon>Parachlamydia</taxon>
    </lineage>
</organism>
<keyword evidence="6" id="KW-0814">Transposable element</keyword>
<evidence type="ECO:0000256" key="6">
    <source>
        <dbReference type="RuleBase" id="RU365089"/>
    </source>
</evidence>
<name>A0A0C1EK12_9BACT</name>
<proteinExistence type="inferred from homology"/>
<dbReference type="InterPro" id="IPR001207">
    <property type="entry name" value="Transposase_mutator"/>
</dbReference>
<evidence type="ECO:0000313" key="8">
    <source>
        <dbReference type="Proteomes" id="UP000031307"/>
    </source>
</evidence>
<comment type="caution">
    <text evidence="7">The sequence shown here is derived from an EMBL/GenBank/DDBJ whole genome shotgun (WGS) entry which is preliminary data.</text>
</comment>
<accession>A0A0C1EK12</accession>
<protein>
    <recommendedName>
        <fullName evidence="6">Mutator family transposase</fullName>
    </recommendedName>
</protein>
<dbReference type="PANTHER" id="PTHR33217:SF9">
    <property type="entry name" value="MUTATOR FAMILY TRANSPOSASE"/>
    <property type="match status" value="1"/>
</dbReference>
<dbReference type="GO" id="GO:0003677">
    <property type="term" value="F:DNA binding"/>
    <property type="evidence" value="ECO:0007669"/>
    <property type="project" value="UniProtKB-UniRule"/>
</dbReference>
<dbReference type="AlphaFoldDB" id="A0A0C1EK12"/>
<evidence type="ECO:0000256" key="4">
    <source>
        <dbReference type="ARBA" id="ARBA00023125"/>
    </source>
</evidence>
<sequence>MEDFRFSSEKMPSTNEQNNPLEEILRKGAQKLLQQAIEFEVQEYLELYKQSNESTHQSPAVRNGYLPEKNIQTGLGPIAIRQPRIRHRDDGKFTSAILPPYLRRTQSIDAVISALYLKGISTLDFPKALEAILGENAKGLSPTNIVRLKDSW</sequence>
<feature type="non-terminal residue" evidence="7">
    <location>
        <position position="152"/>
    </location>
</feature>
<evidence type="ECO:0000313" key="7">
    <source>
        <dbReference type="EMBL" id="KIA76869.1"/>
    </source>
</evidence>
<dbReference type="RefSeq" id="WP_039377806.1">
    <property type="nucleotide sequence ID" value="NZ_JSAM01000102.1"/>
</dbReference>
<dbReference type="GO" id="GO:0006313">
    <property type="term" value="P:DNA transposition"/>
    <property type="evidence" value="ECO:0007669"/>
    <property type="project" value="UniProtKB-UniRule"/>
</dbReference>
<comment type="similarity">
    <text evidence="2 6">Belongs to the transposase mutator family.</text>
</comment>
<reference evidence="7 8" key="1">
    <citation type="journal article" date="2014" name="Mol. Biol. Evol.">
        <title>Massive expansion of Ubiquitination-related gene families within the Chlamydiae.</title>
        <authorList>
            <person name="Domman D."/>
            <person name="Collingro A."/>
            <person name="Lagkouvardos I."/>
            <person name="Gehre L."/>
            <person name="Weinmaier T."/>
            <person name="Rattei T."/>
            <person name="Subtil A."/>
            <person name="Horn M."/>
        </authorList>
    </citation>
    <scope>NUCLEOTIDE SEQUENCE [LARGE SCALE GENOMIC DNA]</scope>
    <source>
        <strain evidence="7 8">OEW1</strain>
    </source>
</reference>
<evidence type="ECO:0000256" key="5">
    <source>
        <dbReference type="ARBA" id="ARBA00023172"/>
    </source>
</evidence>
<dbReference type="Proteomes" id="UP000031307">
    <property type="component" value="Unassembled WGS sequence"/>
</dbReference>
<dbReference type="GO" id="GO:0004803">
    <property type="term" value="F:transposase activity"/>
    <property type="evidence" value="ECO:0007669"/>
    <property type="project" value="UniProtKB-UniRule"/>
</dbReference>
<keyword evidence="4 6" id="KW-0238">DNA-binding</keyword>
<evidence type="ECO:0000256" key="1">
    <source>
        <dbReference type="ARBA" id="ARBA00002190"/>
    </source>
</evidence>
<keyword evidence="5 6" id="KW-0233">DNA recombination</keyword>
<gene>
    <name evidence="7" type="ORF">DB43_HG00150</name>
</gene>
<evidence type="ECO:0000256" key="3">
    <source>
        <dbReference type="ARBA" id="ARBA00022578"/>
    </source>
</evidence>
<comment type="function">
    <text evidence="1 6">Required for the transposition of the insertion element.</text>
</comment>
<dbReference type="EMBL" id="JSAM01000102">
    <property type="protein sequence ID" value="KIA76869.1"/>
    <property type="molecule type" value="Genomic_DNA"/>
</dbReference>
<dbReference type="Pfam" id="PF00872">
    <property type="entry name" value="Transposase_mut"/>
    <property type="match status" value="1"/>
</dbReference>
<keyword evidence="3 6" id="KW-0815">Transposition</keyword>
<dbReference type="PANTHER" id="PTHR33217">
    <property type="entry name" value="TRANSPOSASE FOR INSERTION SEQUENCE ELEMENT IS1081"/>
    <property type="match status" value="1"/>
</dbReference>
<evidence type="ECO:0000256" key="2">
    <source>
        <dbReference type="ARBA" id="ARBA00010961"/>
    </source>
</evidence>